<feature type="compositionally biased region" description="Low complexity" evidence="1">
    <location>
        <begin position="161"/>
        <end position="172"/>
    </location>
</feature>
<protein>
    <submittedName>
        <fullName evidence="2">Uncharacterized protein</fullName>
    </submittedName>
</protein>
<sequence>MARSTPAVPPLRQIPLVTVQGTPTSESADEKISKESLRVIDTAVENKALRPVQVHDGLRSSPPRSLTNGHIFKLYTGPFFDTTLSEGESGPCHNTEHAINHANFPPKSPTNLETPPSNSRLELATLAIRAVPKVILTHRPRRQIPSSPPRSLPVRHDEPAPSSSSSSSSSPPNFSKSLLLHHPQTQHRYPHYSSPQAALLLNTLRSYLLLPTTTTGTGTGTNSPESPGAPAAAEVLAGLLLKWPTLRHNLARRNPGLAAQINVLDWRGIEAGLPEGSFTRKLVEEWIYCGDAGSGLFGEWEWPWE</sequence>
<dbReference type="GeneID" id="87833570"/>
<comment type="caution">
    <text evidence="2">The sequence shown here is derived from an EMBL/GenBank/DDBJ whole genome shotgun (WGS) entry which is preliminary data.</text>
</comment>
<dbReference type="RefSeq" id="XP_062652002.1">
    <property type="nucleotide sequence ID" value="XM_062796802.1"/>
</dbReference>
<organism evidence="2 3">
    <name type="scientific">Parathielavia appendiculata</name>
    <dbReference type="NCBI Taxonomy" id="2587402"/>
    <lineage>
        <taxon>Eukaryota</taxon>
        <taxon>Fungi</taxon>
        <taxon>Dikarya</taxon>
        <taxon>Ascomycota</taxon>
        <taxon>Pezizomycotina</taxon>
        <taxon>Sordariomycetes</taxon>
        <taxon>Sordariomycetidae</taxon>
        <taxon>Sordariales</taxon>
        <taxon>Chaetomiaceae</taxon>
        <taxon>Parathielavia</taxon>
    </lineage>
</organism>
<name>A0AAN6U984_9PEZI</name>
<accession>A0AAN6U984</accession>
<dbReference type="Proteomes" id="UP001302602">
    <property type="component" value="Unassembled WGS sequence"/>
</dbReference>
<feature type="region of interest" description="Disordered" evidence="1">
    <location>
        <begin position="1"/>
        <end position="32"/>
    </location>
</feature>
<evidence type="ECO:0000313" key="2">
    <source>
        <dbReference type="EMBL" id="KAK4128231.1"/>
    </source>
</evidence>
<dbReference type="AlphaFoldDB" id="A0AAN6U984"/>
<feature type="region of interest" description="Disordered" evidence="1">
    <location>
        <begin position="137"/>
        <end position="178"/>
    </location>
</feature>
<evidence type="ECO:0000256" key="1">
    <source>
        <dbReference type="SAM" id="MobiDB-lite"/>
    </source>
</evidence>
<gene>
    <name evidence="2" type="ORF">N657DRAFT_685811</name>
</gene>
<reference evidence="2" key="1">
    <citation type="journal article" date="2023" name="Mol. Phylogenet. Evol.">
        <title>Genome-scale phylogeny and comparative genomics of the fungal order Sordariales.</title>
        <authorList>
            <person name="Hensen N."/>
            <person name="Bonometti L."/>
            <person name="Westerberg I."/>
            <person name="Brannstrom I.O."/>
            <person name="Guillou S."/>
            <person name="Cros-Aarteil S."/>
            <person name="Calhoun S."/>
            <person name="Haridas S."/>
            <person name="Kuo A."/>
            <person name="Mondo S."/>
            <person name="Pangilinan J."/>
            <person name="Riley R."/>
            <person name="LaButti K."/>
            <person name="Andreopoulos B."/>
            <person name="Lipzen A."/>
            <person name="Chen C."/>
            <person name="Yan M."/>
            <person name="Daum C."/>
            <person name="Ng V."/>
            <person name="Clum A."/>
            <person name="Steindorff A."/>
            <person name="Ohm R.A."/>
            <person name="Martin F."/>
            <person name="Silar P."/>
            <person name="Natvig D.O."/>
            <person name="Lalanne C."/>
            <person name="Gautier V."/>
            <person name="Ament-Velasquez S.L."/>
            <person name="Kruys A."/>
            <person name="Hutchinson M.I."/>
            <person name="Powell A.J."/>
            <person name="Barry K."/>
            <person name="Miller A.N."/>
            <person name="Grigoriev I.V."/>
            <person name="Debuchy R."/>
            <person name="Gladieux P."/>
            <person name="Hiltunen Thoren M."/>
            <person name="Johannesson H."/>
        </authorList>
    </citation>
    <scope>NUCLEOTIDE SEQUENCE</scope>
    <source>
        <strain evidence="2">CBS 731.68</strain>
    </source>
</reference>
<dbReference type="EMBL" id="MU853223">
    <property type="protein sequence ID" value="KAK4128231.1"/>
    <property type="molecule type" value="Genomic_DNA"/>
</dbReference>
<feature type="region of interest" description="Disordered" evidence="1">
    <location>
        <begin position="86"/>
        <end position="117"/>
    </location>
</feature>
<evidence type="ECO:0000313" key="3">
    <source>
        <dbReference type="Proteomes" id="UP001302602"/>
    </source>
</evidence>
<reference evidence="2" key="2">
    <citation type="submission" date="2023-05" db="EMBL/GenBank/DDBJ databases">
        <authorList>
            <consortium name="Lawrence Berkeley National Laboratory"/>
            <person name="Steindorff A."/>
            <person name="Hensen N."/>
            <person name="Bonometti L."/>
            <person name="Westerberg I."/>
            <person name="Brannstrom I.O."/>
            <person name="Guillou S."/>
            <person name="Cros-Aarteil S."/>
            <person name="Calhoun S."/>
            <person name="Haridas S."/>
            <person name="Kuo A."/>
            <person name="Mondo S."/>
            <person name="Pangilinan J."/>
            <person name="Riley R."/>
            <person name="Labutti K."/>
            <person name="Andreopoulos B."/>
            <person name="Lipzen A."/>
            <person name="Chen C."/>
            <person name="Yanf M."/>
            <person name="Daum C."/>
            <person name="Ng V."/>
            <person name="Clum A."/>
            <person name="Ohm R."/>
            <person name="Martin F."/>
            <person name="Silar P."/>
            <person name="Natvig D."/>
            <person name="Lalanne C."/>
            <person name="Gautier V."/>
            <person name="Ament-Velasquez S.L."/>
            <person name="Kruys A."/>
            <person name="Hutchinson M.I."/>
            <person name="Powell A.J."/>
            <person name="Barry K."/>
            <person name="Miller A.N."/>
            <person name="Grigoriev I.V."/>
            <person name="Debuchy R."/>
            <person name="Gladieux P."/>
            <person name="Thoren M.H."/>
            <person name="Johannesson H."/>
        </authorList>
    </citation>
    <scope>NUCLEOTIDE SEQUENCE</scope>
    <source>
        <strain evidence="2">CBS 731.68</strain>
    </source>
</reference>
<keyword evidence="3" id="KW-1185">Reference proteome</keyword>
<proteinExistence type="predicted"/>